<feature type="transmembrane region" description="Helical" evidence="1">
    <location>
        <begin position="21"/>
        <end position="40"/>
    </location>
</feature>
<evidence type="ECO:0000256" key="1">
    <source>
        <dbReference type="SAM" id="Phobius"/>
    </source>
</evidence>
<evidence type="ECO:0000313" key="3">
    <source>
        <dbReference type="Proteomes" id="UP001148203"/>
    </source>
</evidence>
<protein>
    <recommendedName>
        <fullName evidence="4">Transmembrane protein</fullName>
    </recommendedName>
</protein>
<dbReference type="RefSeq" id="WP_273909337.1">
    <property type="nucleotide sequence ID" value="NZ_JAMDGX010000012.1"/>
</dbReference>
<dbReference type="Proteomes" id="UP001148203">
    <property type="component" value="Unassembled WGS sequence"/>
</dbReference>
<accession>A0ABT5NU38</accession>
<dbReference type="EMBL" id="JAMDGY010000034">
    <property type="protein sequence ID" value="MDD0991685.1"/>
    <property type="molecule type" value="Genomic_DNA"/>
</dbReference>
<name>A0ABT5NU38_9PSED</name>
<sequence>METTTLPRWQAPRWFRTYGAAILYLGYALISLAYQWALAIPDELQTQSGTFSIEIVGKKHMSAVTSAEGTFLFSCASTLGGHPECVDIKDEANYVGKPAQVSWYRQPIFPGVTLNKLVTLSIDGNAIVTRAKAEAWMASRTRISLWTHLGVGLFILCLCICFLRKTRSN</sequence>
<keyword evidence="1" id="KW-0812">Transmembrane</keyword>
<proteinExistence type="predicted"/>
<evidence type="ECO:0000313" key="2">
    <source>
        <dbReference type="EMBL" id="MDD0991685.1"/>
    </source>
</evidence>
<reference evidence="2 3" key="1">
    <citation type="submission" date="2022-05" db="EMBL/GenBank/DDBJ databases">
        <title>Novel Pseudomonas spp. Isolated from a Rainbow Trout Aquaculture Facility.</title>
        <authorList>
            <person name="Testerman T."/>
            <person name="Graf J."/>
        </authorList>
    </citation>
    <scope>NUCLEOTIDE SEQUENCE [LARGE SCALE GENOMIC DNA]</scope>
    <source>
        <strain evidence="2 3">ID681</strain>
    </source>
</reference>
<gene>
    <name evidence="2" type="ORF">M5G11_14160</name>
</gene>
<organism evidence="2 3">
    <name type="scientific">Pseudomonas fontis</name>
    <dbReference type="NCBI Taxonomy" id="2942633"/>
    <lineage>
        <taxon>Bacteria</taxon>
        <taxon>Pseudomonadati</taxon>
        <taxon>Pseudomonadota</taxon>
        <taxon>Gammaproteobacteria</taxon>
        <taxon>Pseudomonadales</taxon>
        <taxon>Pseudomonadaceae</taxon>
        <taxon>Pseudomonas</taxon>
    </lineage>
</organism>
<evidence type="ECO:0008006" key="4">
    <source>
        <dbReference type="Google" id="ProtNLM"/>
    </source>
</evidence>
<feature type="transmembrane region" description="Helical" evidence="1">
    <location>
        <begin position="143"/>
        <end position="163"/>
    </location>
</feature>
<keyword evidence="3" id="KW-1185">Reference proteome</keyword>
<keyword evidence="1" id="KW-1133">Transmembrane helix</keyword>
<keyword evidence="1" id="KW-0472">Membrane</keyword>
<comment type="caution">
    <text evidence="2">The sequence shown here is derived from an EMBL/GenBank/DDBJ whole genome shotgun (WGS) entry which is preliminary data.</text>
</comment>